<dbReference type="EMBL" id="KV454209">
    <property type="protein sequence ID" value="ODQ60781.1"/>
    <property type="molecule type" value="Genomic_DNA"/>
</dbReference>
<evidence type="ECO:0000256" key="3">
    <source>
        <dbReference type="ARBA" id="ARBA00023172"/>
    </source>
</evidence>
<evidence type="ECO:0000313" key="9">
    <source>
        <dbReference type="Proteomes" id="UP000094112"/>
    </source>
</evidence>
<keyword evidence="3" id="KW-0233">DNA recombination</keyword>
<dbReference type="PANTHER" id="PTHR15938">
    <property type="entry name" value="TBP-1 INTERACTING PROTEIN"/>
    <property type="match status" value="1"/>
</dbReference>
<dbReference type="RefSeq" id="XP_019039988.1">
    <property type="nucleotide sequence ID" value="XM_019184084.1"/>
</dbReference>
<dbReference type="GO" id="GO:0120231">
    <property type="term" value="C:DNA recombinase auxiliary factor complex"/>
    <property type="evidence" value="ECO:0007669"/>
    <property type="project" value="TreeGrafter"/>
</dbReference>
<evidence type="ECO:0000259" key="7">
    <source>
        <dbReference type="Pfam" id="PF07106"/>
    </source>
</evidence>
<dbReference type="GO" id="GO:0007129">
    <property type="term" value="P:homologous chromosome pairing at meiosis"/>
    <property type="evidence" value="ECO:0007669"/>
    <property type="project" value="TreeGrafter"/>
</dbReference>
<comment type="subcellular location">
    <subcellularLocation>
        <location evidence="1">Nucleus</location>
    </subcellularLocation>
</comment>
<keyword evidence="5" id="KW-0469">Meiosis</keyword>
<evidence type="ECO:0000313" key="8">
    <source>
        <dbReference type="EMBL" id="ODQ60781.1"/>
    </source>
</evidence>
<dbReference type="AlphaFoldDB" id="A0A1E3P5Q9"/>
<keyword evidence="6" id="KW-0175">Coiled coil</keyword>
<accession>A0A1E3P5Q9</accession>
<sequence>MPPKKEKKVQVKGDEAEKTILEYLEQQYRPYSVNDIIQNLHGNISKAAAVKALENLTAENKIVTKVLGKMSISVANKVEVDQSEESINYDEELEVMKQNIKEASQNLSALQTELSETTKYPSDEELDAELKSLQKEVEDLSHKIEAAKSKPSISTESVNKIKSLSASITSESQKRQKLYKNFLKYIAEFIDPKKLIFDLGLEEVTMVQNKA</sequence>
<dbReference type="GO" id="GO:0120230">
    <property type="term" value="F:recombinase activator activity"/>
    <property type="evidence" value="ECO:0007669"/>
    <property type="project" value="TreeGrafter"/>
</dbReference>
<dbReference type="GO" id="GO:0000709">
    <property type="term" value="P:meiotic joint molecule formation"/>
    <property type="evidence" value="ECO:0007669"/>
    <property type="project" value="TreeGrafter"/>
</dbReference>
<dbReference type="Proteomes" id="UP000094112">
    <property type="component" value="Unassembled WGS sequence"/>
</dbReference>
<dbReference type="STRING" id="683960.A0A1E3P5Q9"/>
<reference evidence="8 9" key="1">
    <citation type="journal article" date="2016" name="Proc. Natl. Acad. Sci. U.S.A.">
        <title>Comparative genomics of biotechnologically important yeasts.</title>
        <authorList>
            <person name="Riley R."/>
            <person name="Haridas S."/>
            <person name="Wolfe K.H."/>
            <person name="Lopes M.R."/>
            <person name="Hittinger C.T."/>
            <person name="Goeker M."/>
            <person name="Salamov A.A."/>
            <person name="Wisecaver J.H."/>
            <person name="Long T.M."/>
            <person name="Calvey C.H."/>
            <person name="Aerts A.L."/>
            <person name="Barry K.W."/>
            <person name="Choi C."/>
            <person name="Clum A."/>
            <person name="Coughlan A.Y."/>
            <person name="Deshpande S."/>
            <person name="Douglass A.P."/>
            <person name="Hanson S.J."/>
            <person name="Klenk H.-P."/>
            <person name="LaButti K.M."/>
            <person name="Lapidus A."/>
            <person name="Lindquist E.A."/>
            <person name="Lipzen A.M."/>
            <person name="Meier-Kolthoff J.P."/>
            <person name="Ohm R.A."/>
            <person name="Otillar R.P."/>
            <person name="Pangilinan J.L."/>
            <person name="Peng Y."/>
            <person name="Rokas A."/>
            <person name="Rosa C.A."/>
            <person name="Scheuner C."/>
            <person name="Sibirny A.A."/>
            <person name="Slot J.C."/>
            <person name="Stielow J.B."/>
            <person name="Sun H."/>
            <person name="Kurtzman C.P."/>
            <person name="Blackwell M."/>
            <person name="Grigoriev I.V."/>
            <person name="Jeffries T.W."/>
        </authorList>
    </citation>
    <scope>NUCLEOTIDE SEQUENCE [LARGE SCALE GENOMIC DNA]</scope>
    <source>
        <strain evidence="9">ATCC 58044 / CBS 1984 / NCYC 433 / NRRL Y-366-8</strain>
    </source>
</reference>
<proteinExistence type="inferred from homology"/>
<protein>
    <recommendedName>
        <fullName evidence="7">Homologous-pairing protein 2 winged helix domain-containing protein</fullName>
    </recommendedName>
</protein>
<dbReference type="GO" id="GO:0003690">
    <property type="term" value="F:double-stranded DNA binding"/>
    <property type="evidence" value="ECO:0007669"/>
    <property type="project" value="TreeGrafter"/>
</dbReference>
<dbReference type="InterPro" id="IPR036388">
    <property type="entry name" value="WH-like_DNA-bd_sf"/>
</dbReference>
<dbReference type="PANTHER" id="PTHR15938:SF0">
    <property type="entry name" value="HOMOLOGOUS-PAIRING PROTEIN 2 HOMOLOG"/>
    <property type="match status" value="1"/>
</dbReference>
<keyword evidence="4" id="KW-0539">Nucleus</keyword>
<feature type="domain" description="Homologous-pairing protein 2 winged helix" evidence="7">
    <location>
        <begin position="15"/>
        <end position="75"/>
    </location>
</feature>
<dbReference type="Pfam" id="PF07106">
    <property type="entry name" value="WHD_TBPIP"/>
    <property type="match status" value="1"/>
</dbReference>
<dbReference type="OrthoDB" id="272266at2759"/>
<evidence type="ECO:0000256" key="5">
    <source>
        <dbReference type="ARBA" id="ARBA00023254"/>
    </source>
</evidence>
<evidence type="ECO:0000256" key="6">
    <source>
        <dbReference type="SAM" id="Coils"/>
    </source>
</evidence>
<dbReference type="GO" id="GO:0000794">
    <property type="term" value="C:condensed nuclear chromosome"/>
    <property type="evidence" value="ECO:0007669"/>
    <property type="project" value="TreeGrafter"/>
</dbReference>
<name>A0A1E3P5Q9_WICAA</name>
<comment type="similarity">
    <text evidence="2">Belongs to the HOP2 family.</text>
</comment>
<dbReference type="GO" id="GO:0010774">
    <property type="term" value="P:meiotic strand invasion involved in reciprocal meiotic recombination"/>
    <property type="evidence" value="ECO:0007669"/>
    <property type="project" value="TreeGrafter"/>
</dbReference>
<dbReference type="InterPro" id="IPR010776">
    <property type="entry name" value="Hop2_WH_dom"/>
</dbReference>
<keyword evidence="9" id="KW-1185">Reference proteome</keyword>
<organism evidence="8 9">
    <name type="scientific">Wickerhamomyces anomalus (strain ATCC 58044 / CBS 1984 / NCYC 433 / NRRL Y-366-8)</name>
    <name type="common">Yeast</name>
    <name type="synonym">Hansenula anomala</name>
    <dbReference type="NCBI Taxonomy" id="683960"/>
    <lineage>
        <taxon>Eukaryota</taxon>
        <taxon>Fungi</taxon>
        <taxon>Dikarya</taxon>
        <taxon>Ascomycota</taxon>
        <taxon>Saccharomycotina</taxon>
        <taxon>Saccharomycetes</taxon>
        <taxon>Phaffomycetales</taxon>
        <taxon>Wickerhamomycetaceae</taxon>
        <taxon>Wickerhamomyces</taxon>
    </lineage>
</organism>
<evidence type="ECO:0000256" key="2">
    <source>
        <dbReference type="ARBA" id="ARBA00007922"/>
    </source>
</evidence>
<feature type="coiled-coil region" evidence="6">
    <location>
        <begin position="86"/>
        <end position="150"/>
    </location>
</feature>
<evidence type="ECO:0000256" key="1">
    <source>
        <dbReference type="ARBA" id="ARBA00004123"/>
    </source>
</evidence>
<dbReference type="Gene3D" id="1.10.10.10">
    <property type="entry name" value="Winged helix-like DNA-binding domain superfamily/Winged helix DNA-binding domain"/>
    <property type="match status" value="1"/>
</dbReference>
<dbReference type="GeneID" id="30201330"/>
<gene>
    <name evidence="8" type="ORF">WICANDRAFT_67454</name>
</gene>
<evidence type="ECO:0000256" key="4">
    <source>
        <dbReference type="ARBA" id="ARBA00023242"/>
    </source>
</evidence>